<dbReference type="PANTHER" id="PTHR31336:SF3">
    <property type="entry name" value="PROTEIN LIN-37 HOMOLOG"/>
    <property type="match status" value="1"/>
</dbReference>
<dbReference type="Pfam" id="PF15306">
    <property type="entry name" value="LIN37"/>
    <property type="match status" value="1"/>
</dbReference>
<evidence type="ECO:0000313" key="2">
    <source>
        <dbReference type="EMBL" id="MFH4980177.1"/>
    </source>
</evidence>
<name>A0ABD6EU13_9BILA</name>
<evidence type="ECO:0000313" key="3">
    <source>
        <dbReference type="Proteomes" id="UP001608902"/>
    </source>
</evidence>
<protein>
    <submittedName>
        <fullName evidence="2">Uncharacterized protein</fullName>
    </submittedName>
</protein>
<reference evidence="2 3" key="1">
    <citation type="submission" date="2024-08" db="EMBL/GenBank/DDBJ databases">
        <title>Gnathostoma spinigerum genome.</title>
        <authorList>
            <person name="Gonzalez-Bertolin B."/>
            <person name="Monzon S."/>
            <person name="Zaballos A."/>
            <person name="Jimenez P."/>
            <person name="Dekumyoy P."/>
            <person name="Varona S."/>
            <person name="Cuesta I."/>
            <person name="Sumanam S."/>
            <person name="Adisakwattana P."/>
            <person name="Gasser R.B."/>
            <person name="Hernandez-Gonzalez A."/>
            <person name="Young N.D."/>
            <person name="Perteguer M.J."/>
        </authorList>
    </citation>
    <scope>NUCLEOTIDE SEQUENCE [LARGE SCALE GENOMIC DNA]</scope>
    <source>
        <strain evidence="2">AL3</strain>
        <tissue evidence="2">Liver</tissue>
    </source>
</reference>
<proteinExistence type="predicted"/>
<comment type="caution">
    <text evidence="2">The sequence shown here is derived from an EMBL/GenBank/DDBJ whole genome shotgun (WGS) entry which is preliminary data.</text>
</comment>
<evidence type="ECO:0000256" key="1">
    <source>
        <dbReference type="SAM" id="MobiDB-lite"/>
    </source>
</evidence>
<dbReference type="PANTHER" id="PTHR31336">
    <property type="entry name" value="LIN37 HOMOLOG"/>
    <property type="match status" value="1"/>
</dbReference>
<feature type="region of interest" description="Disordered" evidence="1">
    <location>
        <begin position="1"/>
        <end position="37"/>
    </location>
</feature>
<dbReference type="InterPro" id="IPR028226">
    <property type="entry name" value="LIN37"/>
</dbReference>
<dbReference type="AlphaFoldDB" id="A0ABD6EU13"/>
<keyword evidence="3" id="KW-1185">Reference proteome</keyword>
<sequence length="256" mass="28976">MSSSNEGSLGDYILPEASQSSSRAQLTPPVTNSVSESLRHEQINNFNEKHPPESPDTKFARNRLGHLLTGIRTGEIQPNNRIARGSRNGTLDYDDDVGGGPGRPKKFQRRERRVVFELRGKPFGLRDSGHNEAVFTLCRTWMRGREDDHLKEDEPEVHYPAPDDDSLDLLATKEIRALPGPDESKPLMSPVPPPLVNSIQTEVDINSADSILNQHMQHWKAVKKHWHDYSKIRDDRYTKSIQLLETVYGIAQQNVL</sequence>
<feature type="region of interest" description="Disordered" evidence="1">
    <location>
        <begin position="80"/>
        <end position="107"/>
    </location>
</feature>
<accession>A0ABD6EU13</accession>
<organism evidence="2 3">
    <name type="scientific">Gnathostoma spinigerum</name>
    <dbReference type="NCBI Taxonomy" id="75299"/>
    <lineage>
        <taxon>Eukaryota</taxon>
        <taxon>Metazoa</taxon>
        <taxon>Ecdysozoa</taxon>
        <taxon>Nematoda</taxon>
        <taxon>Chromadorea</taxon>
        <taxon>Rhabditida</taxon>
        <taxon>Spirurina</taxon>
        <taxon>Gnathostomatomorpha</taxon>
        <taxon>Gnathostomatoidea</taxon>
        <taxon>Gnathostomatidae</taxon>
        <taxon>Gnathostoma</taxon>
    </lineage>
</organism>
<feature type="compositionally biased region" description="Polar residues" evidence="1">
    <location>
        <begin position="17"/>
        <end position="36"/>
    </location>
</feature>
<gene>
    <name evidence="2" type="ORF">AB6A40_006886</name>
</gene>
<dbReference type="EMBL" id="JBGFUD010005178">
    <property type="protein sequence ID" value="MFH4980177.1"/>
    <property type="molecule type" value="Genomic_DNA"/>
</dbReference>
<dbReference type="Proteomes" id="UP001608902">
    <property type="component" value="Unassembled WGS sequence"/>
</dbReference>